<organism evidence="1 2">
    <name type="scientific">Thermomonas fusca</name>
    <dbReference type="NCBI Taxonomy" id="215690"/>
    <lineage>
        <taxon>Bacteria</taxon>
        <taxon>Pseudomonadati</taxon>
        <taxon>Pseudomonadota</taxon>
        <taxon>Gammaproteobacteria</taxon>
        <taxon>Lysobacterales</taxon>
        <taxon>Lysobacteraceae</taxon>
        <taxon>Thermomonas</taxon>
    </lineage>
</organism>
<keyword evidence="2" id="KW-1185">Reference proteome</keyword>
<dbReference type="PIRSF" id="PIRSF037205">
    <property type="entry name" value="UCP037205"/>
    <property type="match status" value="1"/>
</dbReference>
<evidence type="ECO:0000313" key="1">
    <source>
        <dbReference type="EMBL" id="TLX22397.1"/>
    </source>
</evidence>
<dbReference type="InterPro" id="IPR017136">
    <property type="entry name" value="UCP037205"/>
</dbReference>
<dbReference type="EMBL" id="SROY01000002">
    <property type="protein sequence ID" value="TLX22397.1"/>
    <property type="molecule type" value="Genomic_DNA"/>
</dbReference>
<proteinExistence type="predicted"/>
<dbReference type="PANTHER" id="PTHR37463:SF1">
    <property type="entry name" value="DUF2256 DOMAIN-CONTAINING PROTEIN"/>
    <property type="match status" value="1"/>
</dbReference>
<dbReference type="PANTHER" id="PTHR37463">
    <property type="entry name" value="GSL3115 PROTEIN"/>
    <property type="match status" value="1"/>
</dbReference>
<evidence type="ECO:0000313" key="2">
    <source>
        <dbReference type="Proteomes" id="UP000308508"/>
    </source>
</evidence>
<comment type="caution">
    <text evidence="1">The sequence shown here is derived from an EMBL/GenBank/DDBJ whole genome shotgun (WGS) entry which is preliminary data.</text>
</comment>
<sequence length="46" mass="5796">MPRMRRKHELPRKLCATCGLSFRWRRKWARDWDAVRYCSRRCRGRS</sequence>
<dbReference type="Proteomes" id="UP000308508">
    <property type="component" value="Unassembled WGS sequence"/>
</dbReference>
<protein>
    <submittedName>
        <fullName evidence="1">DUF2256 domain-containing protein</fullName>
    </submittedName>
</protein>
<dbReference type="Pfam" id="PF10013">
    <property type="entry name" value="DUF2256"/>
    <property type="match status" value="1"/>
</dbReference>
<reference evidence="1 2" key="1">
    <citation type="submission" date="2019-04" db="EMBL/GenBank/DDBJ databases">
        <authorList>
            <person name="Grouzdev D.S."/>
            <person name="Nazina T.N."/>
        </authorList>
    </citation>
    <scope>NUCLEOTIDE SEQUENCE [LARGE SCALE GENOMIC DNA]</scope>
    <source>
        <strain evidence="1 2">SHC 3-19</strain>
    </source>
</reference>
<accession>A0A5R9PH56</accession>
<dbReference type="AlphaFoldDB" id="A0A5R9PH56"/>
<name>A0A5R9PH56_9GAMM</name>
<gene>
    <name evidence="1" type="ORF">E5S66_07785</name>
</gene>